<dbReference type="PANTHER" id="PTHR10625">
    <property type="entry name" value="HISTONE DEACETYLASE HDAC1-RELATED"/>
    <property type="match status" value="1"/>
</dbReference>
<dbReference type="Proteomes" id="UP000572268">
    <property type="component" value="Unassembled WGS sequence"/>
</dbReference>
<dbReference type="EMBL" id="JABANN010000033">
    <property type="protein sequence ID" value="KAF4674272.1"/>
    <property type="molecule type" value="Genomic_DNA"/>
</dbReference>
<evidence type="ECO:0000256" key="3">
    <source>
        <dbReference type="ARBA" id="ARBA00012111"/>
    </source>
</evidence>
<dbReference type="InterPro" id="IPR019787">
    <property type="entry name" value="Znf_PHD-finger"/>
</dbReference>
<evidence type="ECO:0000256" key="11">
    <source>
        <dbReference type="ARBA" id="ARBA00023163"/>
    </source>
</evidence>
<dbReference type="InterPro" id="IPR013083">
    <property type="entry name" value="Znf_RING/FYVE/PHD"/>
</dbReference>
<dbReference type="OrthoDB" id="424012at2759"/>
<evidence type="ECO:0000256" key="13">
    <source>
        <dbReference type="PROSITE-ProRule" id="PRU00146"/>
    </source>
</evidence>
<feature type="region of interest" description="Disordered" evidence="14">
    <location>
        <begin position="104"/>
        <end position="217"/>
    </location>
</feature>
<keyword evidence="10" id="KW-0805">Transcription regulation</keyword>
<dbReference type="Pfam" id="PF00628">
    <property type="entry name" value="PHD"/>
    <property type="match status" value="1"/>
</dbReference>
<dbReference type="GO" id="GO:0040029">
    <property type="term" value="P:epigenetic regulation of gene expression"/>
    <property type="evidence" value="ECO:0007669"/>
    <property type="project" value="TreeGrafter"/>
</dbReference>
<evidence type="ECO:0000256" key="2">
    <source>
        <dbReference type="ARBA" id="ARBA00007738"/>
    </source>
</evidence>
<dbReference type="PANTHER" id="PTHR10625:SF5">
    <property type="entry name" value="HISTONE DEACETYLASE"/>
    <property type="match status" value="1"/>
</dbReference>
<keyword evidence="6 13" id="KW-0863">Zinc-finger</keyword>
<keyword evidence="7" id="KW-0378">Hydrolase</keyword>
<dbReference type="Gene3D" id="3.40.800.20">
    <property type="entry name" value="Histone deacetylase domain"/>
    <property type="match status" value="1"/>
</dbReference>
<dbReference type="GO" id="GO:0008270">
    <property type="term" value="F:zinc ion binding"/>
    <property type="evidence" value="ECO:0007669"/>
    <property type="project" value="UniProtKB-KW"/>
</dbReference>
<organism evidence="16 18">
    <name type="scientific">Perkinsus olseni</name>
    <name type="common">Perkinsus atlanticus</name>
    <dbReference type="NCBI Taxonomy" id="32597"/>
    <lineage>
        <taxon>Eukaryota</taxon>
        <taxon>Sar</taxon>
        <taxon>Alveolata</taxon>
        <taxon>Perkinsozoa</taxon>
        <taxon>Perkinsea</taxon>
        <taxon>Perkinsida</taxon>
        <taxon>Perkinsidae</taxon>
        <taxon>Perkinsus</taxon>
    </lineage>
</organism>
<dbReference type="InterPro" id="IPR037138">
    <property type="entry name" value="His_deacetylse_dom_sf"/>
</dbReference>
<keyword evidence="8" id="KW-0862">Zinc</keyword>
<keyword evidence="4" id="KW-0678">Repressor</keyword>
<evidence type="ECO:0000313" key="19">
    <source>
        <dbReference type="Proteomes" id="UP000572268"/>
    </source>
</evidence>
<sequence length="778" mass="84859">MNEPARLSHIDERLFPSLRSLTGNALIGVLIKKKRTMASELMTRRISPRFQMKIGEVIYHYEDSDLLIVQYRDGSREVLTEHEVKEFALPGNAYVMMGYDKPSIRPKRGSSSSTEASGNIDGSPLQAMPSSNNSRASCTNTSPPSVEVTPRPSPEPAPKEASRPAKKRRTTSLPSALLETPPRKPCPSCSTASLASSPASSPASKQPSETDASADEEVQMLTPPRNAEIMTLQEGDPALASAGAIKCYYNSLLTKHIGVGPDTAGRWLRHSIIALRHSISAGDMRLITRPSTKVSMKDIVATGVHSEVYLKGLKAIDTCLKVKSHGPAKDRAVVDLCSDACREIMRGATGRNSGLALSPRECLMDRYTLDACLLSCGMMRDALLDLLSRRDYYDGGRSERAPKSALVLTRATGHQVPVFLGPEDERVISEHLRCESCDRSTDESNMLVCDNDACQRGYHIGCLNPPLPAHVLKDPDFNNQRWFCPHCQGAISMADDEESDSESEAGEKLVALELDMTKHGGPMNIKPGDEIACGGHFINSVAFAINSARAARRVSRVAILDFGLYHGCGNEWSFYTDPSVLTMSIHRYGKNRRGETILPGTGSCKRLGEKCALGKNINLEVPAGWGDPEYVSSVRKIFIPILQQYRPEAIVLVTSFDVLDSGKTERCYLSRDADLRVTPTFFEWLPWAIRNALPEASVLASVEGGYDPLLVGDAVKCLSAGLGGTTGGTREVPGVEKTAMLSQAARDAWEAHVSPQVRLYRSAGWRLGNPSDDGERRD</sequence>
<feature type="domain" description="PHD-type" evidence="15">
    <location>
        <begin position="431"/>
        <end position="490"/>
    </location>
</feature>
<dbReference type="Gene3D" id="3.30.40.10">
    <property type="entry name" value="Zinc/RING finger domain, C3HC4 (zinc finger)"/>
    <property type="match status" value="1"/>
</dbReference>
<dbReference type="SMART" id="SM00249">
    <property type="entry name" value="PHD"/>
    <property type="match status" value="1"/>
</dbReference>
<dbReference type="InterPro" id="IPR019786">
    <property type="entry name" value="Zinc_finger_PHD-type_CS"/>
</dbReference>
<evidence type="ECO:0000256" key="4">
    <source>
        <dbReference type="ARBA" id="ARBA00022491"/>
    </source>
</evidence>
<evidence type="ECO:0000256" key="1">
    <source>
        <dbReference type="ARBA" id="ARBA00004123"/>
    </source>
</evidence>
<accession>A0A7J6MBE6</accession>
<evidence type="ECO:0000256" key="14">
    <source>
        <dbReference type="SAM" id="MobiDB-lite"/>
    </source>
</evidence>
<dbReference type="Proteomes" id="UP000570595">
    <property type="component" value="Unassembled WGS sequence"/>
</dbReference>
<comment type="similarity">
    <text evidence="2">Belongs to the histone deacetylase family. HD type 2 subfamily.</text>
</comment>
<evidence type="ECO:0000256" key="5">
    <source>
        <dbReference type="ARBA" id="ARBA00022723"/>
    </source>
</evidence>
<evidence type="ECO:0000313" key="16">
    <source>
        <dbReference type="EMBL" id="KAF4668855.1"/>
    </source>
</evidence>
<dbReference type="SUPFAM" id="SSF57903">
    <property type="entry name" value="FYVE/PHD zinc finger"/>
    <property type="match status" value="1"/>
</dbReference>
<dbReference type="InterPro" id="IPR011011">
    <property type="entry name" value="Znf_FYVE_PHD"/>
</dbReference>
<keyword evidence="12" id="KW-0539">Nucleus</keyword>
<evidence type="ECO:0000313" key="17">
    <source>
        <dbReference type="EMBL" id="KAF4674272.1"/>
    </source>
</evidence>
<dbReference type="GO" id="GO:0141221">
    <property type="term" value="F:histone deacetylase activity, hydrolytic mechanism"/>
    <property type="evidence" value="ECO:0007669"/>
    <property type="project" value="UniProtKB-EC"/>
</dbReference>
<dbReference type="EC" id="3.5.1.98" evidence="3"/>
<feature type="compositionally biased region" description="Low complexity" evidence="14">
    <location>
        <begin position="187"/>
        <end position="207"/>
    </location>
</feature>
<keyword evidence="9" id="KW-0156">Chromatin regulator</keyword>
<dbReference type="InterPro" id="IPR023696">
    <property type="entry name" value="Ureohydrolase_dom_sf"/>
</dbReference>
<dbReference type="InterPro" id="IPR001965">
    <property type="entry name" value="Znf_PHD"/>
</dbReference>
<dbReference type="PROSITE" id="PS01359">
    <property type="entry name" value="ZF_PHD_1"/>
    <property type="match status" value="1"/>
</dbReference>
<dbReference type="InterPro" id="IPR023801">
    <property type="entry name" value="His_deacetylse_dom"/>
</dbReference>
<name>A0A7J6MBE6_PEROL</name>
<proteinExistence type="inferred from homology"/>
<evidence type="ECO:0000256" key="8">
    <source>
        <dbReference type="ARBA" id="ARBA00022833"/>
    </source>
</evidence>
<keyword evidence="5" id="KW-0479">Metal-binding</keyword>
<evidence type="ECO:0000256" key="6">
    <source>
        <dbReference type="ARBA" id="ARBA00022771"/>
    </source>
</evidence>
<comment type="caution">
    <text evidence="16">The sequence shown here is derived from an EMBL/GenBank/DDBJ whole genome shotgun (WGS) entry which is preliminary data.</text>
</comment>
<dbReference type="AlphaFoldDB" id="A0A7J6MBE6"/>
<evidence type="ECO:0000256" key="12">
    <source>
        <dbReference type="ARBA" id="ARBA00023242"/>
    </source>
</evidence>
<dbReference type="SUPFAM" id="SSF52768">
    <property type="entry name" value="Arginase/deacetylase"/>
    <property type="match status" value="1"/>
</dbReference>
<evidence type="ECO:0000256" key="7">
    <source>
        <dbReference type="ARBA" id="ARBA00022801"/>
    </source>
</evidence>
<feature type="compositionally biased region" description="Polar residues" evidence="14">
    <location>
        <begin position="128"/>
        <end position="144"/>
    </location>
</feature>
<reference evidence="18 19" key="1">
    <citation type="submission" date="2020-04" db="EMBL/GenBank/DDBJ databases">
        <title>Perkinsus olseni comparative genomics.</title>
        <authorList>
            <person name="Bogema D.R."/>
        </authorList>
    </citation>
    <scope>NUCLEOTIDE SEQUENCE [LARGE SCALE GENOMIC DNA]</scope>
    <source>
        <strain evidence="16">ATCC PRA-179</strain>
        <strain evidence="17">ATCC PRA-31</strain>
    </source>
</reference>
<evidence type="ECO:0000259" key="15">
    <source>
        <dbReference type="PROSITE" id="PS50016"/>
    </source>
</evidence>
<dbReference type="PROSITE" id="PS50016">
    <property type="entry name" value="ZF_PHD_2"/>
    <property type="match status" value="1"/>
</dbReference>
<dbReference type="GO" id="GO:0000118">
    <property type="term" value="C:histone deacetylase complex"/>
    <property type="evidence" value="ECO:0007669"/>
    <property type="project" value="TreeGrafter"/>
</dbReference>
<evidence type="ECO:0000256" key="10">
    <source>
        <dbReference type="ARBA" id="ARBA00023015"/>
    </source>
</evidence>
<dbReference type="Pfam" id="PF00850">
    <property type="entry name" value="Hist_deacetyl"/>
    <property type="match status" value="1"/>
</dbReference>
<evidence type="ECO:0000313" key="18">
    <source>
        <dbReference type="Proteomes" id="UP000570595"/>
    </source>
</evidence>
<keyword evidence="11" id="KW-0804">Transcription</keyword>
<protein>
    <recommendedName>
        <fullName evidence="3">histone deacetylase</fullName>
        <ecNumber evidence="3">3.5.1.98</ecNumber>
    </recommendedName>
</protein>
<dbReference type="EMBL" id="JABAHT010000031">
    <property type="protein sequence ID" value="KAF4668855.1"/>
    <property type="molecule type" value="Genomic_DNA"/>
</dbReference>
<evidence type="ECO:0000256" key="9">
    <source>
        <dbReference type="ARBA" id="ARBA00022853"/>
    </source>
</evidence>
<comment type="subcellular location">
    <subcellularLocation>
        <location evidence="1">Nucleus</location>
    </subcellularLocation>
</comment>
<gene>
    <name evidence="17" type="ORF">FOL46_005448</name>
    <name evidence="16" type="ORF">FOZ61_005630</name>
</gene>